<evidence type="ECO:0000256" key="1">
    <source>
        <dbReference type="SAM" id="Phobius"/>
    </source>
</evidence>
<evidence type="ECO:0000313" key="3">
    <source>
        <dbReference type="Proteomes" id="UP001597340"/>
    </source>
</evidence>
<feature type="transmembrane region" description="Helical" evidence="1">
    <location>
        <begin position="93"/>
        <end position="110"/>
    </location>
</feature>
<keyword evidence="3" id="KW-1185">Reference proteome</keyword>
<dbReference type="Proteomes" id="UP001597340">
    <property type="component" value="Unassembled WGS sequence"/>
</dbReference>
<evidence type="ECO:0000313" key="2">
    <source>
        <dbReference type="EMBL" id="MFD1464170.1"/>
    </source>
</evidence>
<accession>A0ABW4DML1</accession>
<feature type="transmembrane region" description="Helical" evidence="1">
    <location>
        <begin position="116"/>
        <end position="133"/>
    </location>
</feature>
<protein>
    <submittedName>
        <fullName evidence="2">Uncharacterized protein</fullName>
    </submittedName>
</protein>
<keyword evidence="1" id="KW-0472">Membrane</keyword>
<name>A0ABW4DML1_9BACL</name>
<reference evidence="3" key="1">
    <citation type="journal article" date="2019" name="Int. J. Syst. Evol. Microbiol.">
        <title>The Global Catalogue of Microorganisms (GCM) 10K type strain sequencing project: providing services to taxonomists for standard genome sequencing and annotation.</title>
        <authorList>
            <consortium name="The Broad Institute Genomics Platform"/>
            <consortium name="The Broad Institute Genome Sequencing Center for Infectious Disease"/>
            <person name="Wu L."/>
            <person name="Ma J."/>
        </authorList>
    </citation>
    <scope>NUCLEOTIDE SEQUENCE [LARGE SCALE GENOMIC DNA]</scope>
    <source>
        <strain evidence="3">CCM 9147</strain>
    </source>
</reference>
<proteinExistence type="predicted"/>
<keyword evidence="1" id="KW-0812">Transmembrane</keyword>
<dbReference type="EMBL" id="JBHTNZ010000079">
    <property type="protein sequence ID" value="MFD1464170.1"/>
    <property type="molecule type" value="Genomic_DNA"/>
</dbReference>
<comment type="caution">
    <text evidence="2">The sequence shown here is derived from an EMBL/GenBank/DDBJ whole genome shotgun (WGS) entry which is preliminary data.</text>
</comment>
<gene>
    <name evidence="2" type="ORF">ACFQ5D_23230</name>
</gene>
<keyword evidence="1" id="KW-1133">Transmembrane helix</keyword>
<sequence>MDSEHIEKEIYSIFVKHGVSYDKALAILSIVKNDLECDSMSNQLNQKRKSEYDYILYDCDNIRFRLWKRLTVCVFESERAIQKNGVEKVKRDIGMIITILASAISVLSLVEFHFIGFLLLISLSLSIYAYVNFNDEVEILGYTIDEMRKDLNYL</sequence>
<organism evidence="2 3">
    <name type="scientific">Paenibacillus farraposensis</name>
    <dbReference type="NCBI Taxonomy" id="2807095"/>
    <lineage>
        <taxon>Bacteria</taxon>
        <taxon>Bacillati</taxon>
        <taxon>Bacillota</taxon>
        <taxon>Bacilli</taxon>
        <taxon>Bacillales</taxon>
        <taxon>Paenibacillaceae</taxon>
        <taxon>Paenibacillus</taxon>
    </lineage>
</organism>
<dbReference type="RefSeq" id="WP_229525614.1">
    <property type="nucleotide sequence ID" value="NZ_JAFFQR010000105.1"/>
</dbReference>